<evidence type="ECO:0000259" key="16">
    <source>
        <dbReference type="SMART" id="SM00904"/>
    </source>
</evidence>
<protein>
    <recommendedName>
        <fullName evidence="15">Riboflavin biosynthesis protein</fullName>
    </recommendedName>
    <domain>
        <recommendedName>
            <fullName evidence="15">Riboflavin kinase</fullName>
            <ecNumber evidence="15">2.7.1.26</ecNumber>
        </recommendedName>
        <alternativeName>
            <fullName evidence="15">Flavokinase</fullName>
        </alternativeName>
    </domain>
    <domain>
        <recommendedName>
            <fullName evidence="15">FMN adenylyltransferase</fullName>
            <ecNumber evidence="15">2.7.7.2</ecNumber>
        </recommendedName>
        <alternativeName>
            <fullName evidence="15">FAD pyrophosphorylase</fullName>
        </alternativeName>
        <alternativeName>
            <fullName evidence="15">FAD synthase</fullName>
        </alternativeName>
    </domain>
</protein>
<organism evidence="17">
    <name type="scientific">Campylobacter sp. CCS1377</name>
    <dbReference type="NCBI Taxonomy" id="3158229"/>
    <lineage>
        <taxon>Bacteria</taxon>
        <taxon>Pseudomonadati</taxon>
        <taxon>Campylobacterota</taxon>
        <taxon>Epsilonproteobacteria</taxon>
        <taxon>Campylobacterales</taxon>
        <taxon>Campylobacteraceae</taxon>
        <taxon>Campylobacter</taxon>
    </lineage>
</organism>
<keyword evidence="12" id="KW-0511">Multifunctional enzyme</keyword>
<dbReference type="InterPro" id="IPR015865">
    <property type="entry name" value="Riboflavin_kinase_bac/euk"/>
</dbReference>
<proteinExistence type="inferred from homology"/>
<comment type="function">
    <text evidence="1">Catalyzes the phosphorylation of riboflavin to FMN followed by the adenylation of FMN to FAD.</text>
</comment>
<reference evidence="17" key="1">
    <citation type="submission" date="2024-05" db="EMBL/GenBank/DDBJ databases">
        <title>Campylobacter coli isolated from environmental waters in Slovenia.</title>
        <authorList>
            <person name="Zautner A.E."/>
            <person name="Bunk B."/>
            <person name="Riedel T."/>
            <person name="Sproeer C."/>
        </authorList>
    </citation>
    <scope>NUCLEOTIDE SEQUENCE</scope>
    <source>
        <strain evidence="17">CCS1377</strain>
    </source>
</reference>
<keyword evidence="7 15" id="KW-0548">Nucleotidyltransferase</keyword>
<dbReference type="InterPro" id="IPR015864">
    <property type="entry name" value="FAD_synthase"/>
</dbReference>
<evidence type="ECO:0000256" key="4">
    <source>
        <dbReference type="ARBA" id="ARBA00022630"/>
    </source>
</evidence>
<evidence type="ECO:0000256" key="10">
    <source>
        <dbReference type="ARBA" id="ARBA00022827"/>
    </source>
</evidence>
<dbReference type="EC" id="2.7.7.2" evidence="15"/>
<dbReference type="Gene3D" id="2.40.30.30">
    <property type="entry name" value="Riboflavin kinase-like"/>
    <property type="match status" value="1"/>
</dbReference>
<dbReference type="Pfam" id="PF06574">
    <property type="entry name" value="FAD_syn"/>
    <property type="match status" value="2"/>
</dbReference>
<dbReference type="SUPFAM" id="SSF82114">
    <property type="entry name" value="Riboflavin kinase-like"/>
    <property type="match status" value="1"/>
</dbReference>
<keyword evidence="5 15" id="KW-0288">FMN</keyword>
<keyword evidence="9 15" id="KW-0418">Kinase</keyword>
<dbReference type="GO" id="GO:0009231">
    <property type="term" value="P:riboflavin biosynthetic process"/>
    <property type="evidence" value="ECO:0007669"/>
    <property type="project" value="InterPro"/>
</dbReference>
<dbReference type="InterPro" id="IPR002606">
    <property type="entry name" value="Riboflavin_kinase_bac"/>
</dbReference>
<dbReference type="EMBL" id="CP155620">
    <property type="protein sequence ID" value="XBJ30119.1"/>
    <property type="molecule type" value="Genomic_DNA"/>
</dbReference>
<evidence type="ECO:0000256" key="7">
    <source>
        <dbReference type="ARBA" id="ARBA00022695"/>
    </source>
</evidence>
<dbReference type="GO" id="GO:0005524">
    <property type="term" value="F:ATP binding"/>
    <property type="evidence" value="ECO:0007669"/>
    <property type="project" value="UniProtKB-UniRule"/>
</dbReference>
<dbReference type="InterPro" id="IPR014729">
    <property type="entry name" value="Rossmann-like_a/b/a_fold"/>
</dbReference>
<dbReference type="InterPro" id="IPR023468">
    <property type="entry name" value="Riboflavin_kinase"/>
</dbReference>
<dbReference type="CDD" id="cd02064">
    <property type="entry name" value="FAD_synthetase_N"/>
    <property type="match status" value="1"/>
</dbReference>
<dbReference type="AlphaFoldDB" id="A0AAU7EAZ7"/>
<evidence type="ECO:0000256" key="6">
    <source>
        <dbReference type="ARBA" id="ARBA00022679"/>
    </source>
</evidence>
<feature type="domain" description="Riboflavin kinase" evidence="16">
    <location>
        <begin position="156"/>
        <end position="279"/>
    </location>
</feature>
<comment type="catalytic activity">
    <reaction evidence="14 15">
        <text>FMN + ATP + H(+) = FAD + diphosphate</text>
        <dbReference type="Rhea" id="RHEA:17237"/>
        <dbReference type="ChEBI" id="CHEBI:15378"/>
        <dbReference type="ChEBI" id="CHEBI:30616"/>
        <dbReference type="ChEBI" id="CHEBI:33019"/>
        <dbReference type="ChEBI" id="CHEBI:57692"/>
        <dbReference type="ChEBI" id="CHEBI:58210"/>
        <dbReference type="EC" id="2.7.7.2"/>
    </reaction>
</comment>
<dbReference type="SMART" id="SM00904">
    <property type="entry name" value="Flavokinase"/>
    <property type="match status" value="1"/>
</dbReference>
<evidence type="ECO:0000256" key="5">
    <source>
        <dbReference type="ARBA" id="ARBA00022643"/>
    </source>
</evidence>
<evidence type="ECO:0000256" key="3">
    <source>
        <dbReference type="ARBA" id="ARBA00005201"/>
    </source>
</evidence>
<evidence type="ECO:0000256" key="2">
    <source>
        <dbReference type="ARBA" id="ARBA00004726"/>
    </source>
</evidence>
<dbReference type="EC" id="2.7.1.26" evidence="15"/>
<sequence length="279" mass="31886">MWNTSTTTQKDKITSIAIGCFDGVHLGHKKLISHLDDFGVLLIIDKFKGKKLCDNEQKVFLANKNLIELDFESIKNLDGREFLQILKKEFINLEKIVVGYDFSFGKNRAFKAVDIEKLSGIKTIIVDEFSIDKIGVHSSKIKEFLEQGDIKNANLFLGRTYSIKGKVIKGQGLGKKELFATLNLKCDEYFLPKNGVYATFAKYKNKSYKSVSFIGIRSTDESFAIESHIIENFDEKVKTDDAIELFFVDFLRQNQRFDDLKLLKEQIAKDIEKAKKLLG</sequence>
<evidence type="ECO:0000256" key="12">
    <source>
        <dbReference type="ARBA" id="ARBA00023268"/>
    </source>
</evidence>
<evidence type="ECO:0000256" key="1">
    <source>
        <dbReference type="ARBA" id="ARBA00002121"/>
    </source>
</evidence>
<dbReference type="PANTHER" id="PTHR22749">
    <property type="entry name" value="RIBOFLAVIN KINASE/FMN ADENYLYLTRANSFERASE"/>
    <property type="match status" value="1"/>
</dbReference>
<keyword evidence="11 15" id="KW-0067">ATP-binding</keyword>
<evidence type="ECO:0000256" key="13">
    <source>
        <dbReference type="ARBA" id="ARBA00047880"/>
    </source>
</evidence>
<name>A0AAU7EAZ7_9BACT</name>
<gene>
    <name evidence="17" type="ORF">AAH949_04650</name>
</gene>
<keyword evidence="6 15" id="KW-0808">Transferase</keyword>
<dbReference type="Pfam" id="PF01687">
    <property type="entry name" value="Flavokinase"/>
    <property type="match status" value="1"/>
</dbReference>
<dbReference type="NCBIfam" id="NF004162">
    <property type="entry name" value="PRK05627.1-5"/>
    <property type="match status" value="1"/>
</dbReference>
<comment type="catalytic activity">
    <reaction evidence="13 15">
        <text>riboflavin + ATP = FMN + ADP + H(+)</text>
        <dbReference type="Rhea" id="RHEA:14357"/>
        <dbReference type="ChEBI" id="CHEBI:15378"/>
        <dbReference type="ChEBI" id="CHEBI:30616"/>
        <dbReference type="ChEBI" id="CHEBI:57986"/>
        <dbReference type="ChEBI" id="CHEBI:58210"/>
        <dbReference type="ChEBI" id="CHEBI:456216"/>
        <dbReference type="EC" id="2.7.1.26"/>
    </reaction>
</comment>
<comment type="similarity">
    <text evidence="15">Belongs to the ribF family.</text>
</comment>
<dbReference type="GO" id="GO:0006747">
    <property type="term" value="P:FAD biosynthetic process"/>
    <property type="evidence" value="ECO:0007669"/>
    <property type="project" value="UniProtKB-UniRule"/>
</dbReference>
<dbReference type="SUPFAM" id="SSF52374">
    <property type="entry name" value="Nucleotidylyl transferase"/>
    <property type="match status" value="1"/>
</dbReference>
<evidence type="ECO:0000256" key="8">
    <source>
        <dbReference type="ARBA" id="ARBA00022741"/>
    </source>
</evidence>
<comment type="pathway">
    <text evidence="3 15">Cofactor biosynthesis; FMN biosynthesis; FMN from riboflavin (ATP route): step 1/1.</text>
</comment>
<keyword evidence="10 15" id="KW-0274">FAD</keyword>
<evidence type="ECO:0000256" key="11">
    <source>
        <dbReference type="ARBA" id="ARBA00022840"/>
    </source>
</evidence>
<evidence type="ECO:0000256" key="14">
    <source>
        <dbReference type="ARBA" id="ARBA00049494"/>
    </source>
</evidence>
<dbReference type="PANTHER" id="PTHR22749:SF6">
    <property type="entry name" value="RIBOFLAVIN KINASE"/>
    <property type="match status" value="1"/>
</dbReference>
<evidence type="ECO:0000256" key="9">
    <source>
        <dbReference type="ARBA" id="ARBA00022777"/>
    </source>
</evidence>
<evidence type="ECO:0000313" key="17">
    <source>
        <dbReference type="EMBL" id="XBJ30119.1"/>
    </source>
</evidence>
<dbReference type="GO" id="GO:0008531">
    <property type="term" value="F:riboflavin kinase activity"/>
    <property type="evidence" value="ECO:0007669"/>
    <property type="project" value="UniProtKB-UniRule"/>
</dbReference>
<dbReference type="InterPro" id="IPR023465">
    <property type="entry name" value="Riboflavin_kinase_dom_sf"/>
</dbReference>
<dbReference type="GO" id="GO:0009398">
    <property type="term" value="P:FMN biosynthetic process"/>
    <property type="evidence" value="ECO:0007669"/>
    <property type="project" value="UniProtKB-UniRule"/>
</dbReference>
<evidence type="ECO:0000256" key="15">
    <source>
        <dbReference type="PIRNR" id="PIRNR004491"/>
    </source>
</evidence>
<dbReference type="GO" id="GO:0003919">
    <property type="term" value="F:FMN adenylyltransferase activity"/>
    <property type="evidence" value="ECO:0007669"/>
    <property type="project" value="UniProtKB-UniRule"/>
</dbReference>
<accession>A0AAU7EAZ7</accession>
<comment type="pathway">
    <text evidence="2 15">Cofactor biosynthesis; FAD biosynthesis; FAD from FMN: step 1/1.</text>
</comment>
<keyword evidence="8 15" id="KW-0547">Nucleotide-binding</keyword>
<dbReference type="RefSeq" id="WP_348519120.1">
    <property type="nucleotide sequence ID" value="NZ_CP155620.1"/>
</dbReference>
<dbReference type="Gene3D" id="3.40.50.620">
    <property type="entry name" value="HUPs"/>
    <property type="match status" value="2"/>
</dbReference>
<dbReference type="PIRSF" id="PIRSF004491">
    <property type="entry name" value="FAD_Synth"/>
    <property type="match status" value="1"/>
</dbReference>
<keyword evidence="4 15" id="KW-0285">Flavoprotein</keyword>